<evidence type="ECO:0000256" key="5">
    <source>
        <dbReference type="ARBA" id="ARBA00023242"/>
    </source>
</evidence>
<dbReference type="RefSeq" id="XP_043149642.1">
    <property type="nucleotide sequence ID" value="XM_043293707.1"/>
</dbReference>
<name>A0A8E0R0N0_9EURO</name>
<dbReference type="AlphaFoldDB" id="A0A8E0R0N0"/>
<gene>
    <name evidence="6" type="ORF">Aud_008842</name>
</gene>
<evidence type="ECO:0000256" key="3">
    <source>
        <dbReference type="ARBA" id="ARBA00023015"/>
    </source>
</evidence>
<protein>
    <recommendedName>
        <fullName evidence="8">Transcription factor domain-containing protein</fullName>
    </recommendedName>
</protein>
<keyword evidence="4" id="KW-0804">Transcription</keyword>
<keyword evidence="3" id="KW-0805">Transcription regulation</keyword>
<comment type="caution">
    <text evidence="6">The sequence shown here is derived from an EMBL/GenBank/DDBJ whole genome shotgun (WGS) entry which is preliminary data.</text>
</comment>
<keyword evidence="1" id="KW-0479">Metal-binding</keyword>
<reference evidence="6" key="2">
    <citation type="submission" date="2021-01" db="EMBL/GenBank/DDBJ databases">
        <title>Pan-genome distribution and transcriptional activeness of fungal secondary metabolism genes in Aspergillus section Fumigati.</title>
        <authorList>
            <person name="Takahashi H."/>
            <person name="Umemura M."/>
            <person name="Ninomiya A."/>
            <person name="Kusuya Y."/>
            <person name="Urayama S."/>
            <person name="Shimizu M."/>
            <person name="Watanabe A."/>
            <person name="Kamei K."/>
            <person name="Yaguchi T."/>
            <person name="Hagiwara D."/>
        </authorList>
    </citation>
    <scope>NUCLEOTIDE SEQUENCE</scope>
    <source>
        <strain evidence="6">IFM 46973</strain>
    </source>
</reference>
<evidence type="ECO:0000256" key="1">
    <source>
        <dbReference type="ARBA" id="ARBA00022723"/>
    </source>
</evidence>
<proteinExistence type="predicted"/>
<evidence type="ECO:0000313" key="6">
    <source>
        <dbReference type="EMBL" id="GIC92376.1"/>
    </source>
</evidence>
<organism evidence="6 7">
    <name type="scientific">Aspergillus udagawae</name>
    <dbReference type="NCBI Taxonomy" id="91492"/>
    <lineage>
        <taxon>Eukaryota</taxon>
        <taxon>Fungi</taxon>
        <taxon>Dikarya</taxon>
        <taxon>Ascomycota</taxon>
        <taxon>Pezizomycotina</taxon>
        <taxon>Eurotiomycetes</taxon>
        <taxon>Eurotiomycetidae</taxon>
        <taxon>Eurotiales</taxon>
        <taxon>Aspergillaceae</taxon>
        <taxon>Aspergillus</taxon>
        <taxon>Aspergillus subgen. Fumigati</taxon>
    </lineage>
</organism>
<evidence type="ECO:0000313" key="7">
    <source>
        <dbReference type="Proteomes" id="UP000036893"/>
    </source>
</evidence>
<sequence>MGENFDLDAVNSSLLQATTGELLPVDLMPDEDPIPTDSFNVGPHATDAGLALSGDAIREKWHTHCGQTTSGVITPDPTKDRNQIDESYRHELANRLQQRVQPGILPSTTFLRPKDLAGIETFHGSIIAVSFGERVFLARKHLETLTVVKWARRVRLLNHATSPALPQNLPNLTNGQLQSAWEHWISAEERKRTVLGIFILDAELAKIHHHEPYLRPATPRLPTISSDDAFAANNASAWKELVHQQIQKSGSRTPLPNVVQEQRPGGTSDFELCAILESISAMACERQEPFSTTPHLTEKCQEMLITWYETHLSTSAPGQVSAYPLRILWHSTFIVLYSSLDVLERACGRDGPEAAQEAIGCARTWANSHEATRSLVHAVYVRNYFESMSIGSACPLYVPICLYHCGIIWFCFGHFGNSSNKPIIGSNFPELDLVGVNVDEINAAELRNFRVERNAANQVFRIVGLLQSIRHGKLSSSLASTLLALIEEQDNVF</sequence>
<evidence type="ECO:0008006" key="8">
    <source>
        <dbReference type="Google" id="ProtNLM"/>
    </source>
</evidence>
<dbReference type="GO" id="GO:0046872">
    <property type="term" value="F:metal ion binding"/>
    <property type="evidence" value="ECO:0007669"/>
    <property type="project" value="UniProtKB-KW"/>
</dbReference>
<dbReference type="Proteomes" id="UP000036893">
    <property type="component" value="Unassembled WGS sequence"/>
</dbReference>
<dbReference type="PANTHER" id="PTHR47660">
    <property type="entry name" value="TRANSCRIPTION FACTOR WITH C2H2 AND ZN(2)-CYS(6) DNA BINDING DOMAIN (EUROFUNG)-RELATED-RELATED"/>
    <property type="match status" value="1"/>
</dbReference>
<dbReference type="PANTHER" id="PTHR47660:SF2">
    <property type="entry name" value="TRANSCRIPTION FACTOR WITH C2H2 AND ZN(2)-CYS(6) DNA BINDING DOMAIN (EUROFUNG)"/>
    <property type="match status" value="1"/>
</dbReference>
<reference evidence="6" key="1">
    <citation type="journal article" date="2015" name="Genome Announc.">
        <title>Draft Genome Sequence of the Pathogenic Filamentous Fungus Aspergillus udagawae Strain IFM 46973T.</title>
        <authorList>
            <person name="Kusuya Y."/>
            <person name="Takahashi-Nakaguchi A."/>
            <person name="Takahashi H."/>
            <person name="Yaguchi T."/>
        </authorList>
    </citation>
    <scope>NUCLEOTIDE SEQUENCE</scope>
    <source>
        <strain evidence="6">IFM 46973</strain>
    </source>
</reference>
<dbReference type="GeneID" id="66996319"/>
<accession>A0A8E0R0N0</accession>
<keyword evidence="5" id="KW-0539">Nucleus</keyword>
<dbReference type="EMBL" id="BBXM02000007">
    <property type="protein sequence ID" value="GIC92376.1"/>
    <property type="molecule type" value="Genomic_DNA"/>
</dbReference>
<evidence type="ECO:0000256" key="4">
    <source>
        <dbReference type="ARBA" id="ARBA00023163"/>
    </source>
</evidence>
<evidence type="ECO:0000256" key="2">
    <source>
        <dbReference type="ARBA" id="ARBA00022833"/>
    </source>
</evidence>
<keyword evidence="2" id="KW-0862">Zinc</keyword>